<organism evidence="11 12">
    <name type="scientific">Fomitopsis schrenkii</name>
    <name type="common">Brown rot fungus</name>
    <dbReference type="NCBI Taxonomy" id="2126942"/>
    <lineage>
        <taxon>Eukaryota</taxon>
        <taxon>Fungi</taxon>
        <taxon>Dikarya</taxon>
        <taxon>Basidiomycota</taxon>
        <taxon>Agaricomycotina</taxon>
        <taxon>Agaricomycetes</taxon>
        <taxon>Polyporales</taxon>
        <taxon>Fomitopsis</taxon>
    </lineage>
</organism>
<evidence type="ECO:0000256" key="9">
    <source>
        <dbReference type="PIRSR" id="PIRSR602401-1"/>
    </source>
</evidence>
<evidence type="ECO:0000256" key="7">
    <source>
        <dbReference type="ARBA" id="ARBA00023004"/>
    </source>
</evidence>
<dbReference type="STRING" id="743788.S8E639"/>
<dbReference type="InterPro" id="IPR017972">
    <property type="entry name" value="Cyt_P450_CS"/>
</dbReference>
<dbReference type="PANTHER" id="PTHR24305">
    <property type="entry name" value="CYTOCHROME P450"/>
    <property type="match status" value="1"/>
</dbReference>
<evidence type="ECO:0000256" key="6">
    <source>
        <dbReference type="ARBA" id="ARBA00023002"/>
    </source>
</evidence>
<dbReference type="eggNOG" id="KOG0158">
    <property type="taxonomic scope" value="Eukaryota"/>
</dbReference>
<dbReference type="Gene3D" id="1.10.630.10">
    <property type="entry name" value="Cytochrome P450"/>
    <property type="match status" value="1"/>
</dbReference>
<proteinExistence type="inferred from homology"/>
<dbReference type="SUPFAM" id="SSF48264">
    <property type="entry name" value="Cytochrome P450"/>
    <property type="match status" value="1"/>
</dbReference>
<comment type="pathway">
    <text evidence="2">Secondary metabolite biosynthesis.</text>
</comment>
<comment type="similarity">
    <text evidence="3 10">Belongs to the cytochrome P450 family.</text>
</comment>
<dbReference type="Pfam" id="PF00067">
    <property type="entry name" value="p450"/>
    <property type="match status" value="1"/>
</dbReference>
<dbReference type="PROSITE" id="PS00086">
    <property type="entry name" value="CYTOCHROME_P450"/>
    <property type="match status" value="1"/>
</dbReference>
<dbReference type="InterPro" id="IPR002401">
    <property type="entry name" value="Cyt_P450_E_grp-I"/>
</dbReference>
<dbReference type="InterPro" id="IPR050121">
    <property type="entry name" value="Cytochrome_P450_monoxygenase"/>
</dbReference>
<evidence type="ECO:0000256" key="4">
    <source>
        <dbReference type="ARBA" id="ARBA00022617"/>
    </source>
</evidence>
<evidence type="ECO:0000256" key="5">
    <source>
        <dbReference type="ARBA" id="ARBA00022723"/>
    </source>
</evidence>
<evidence type="ECO:0000313" key="11">
    <source>
        <dbReference type="EMBL" id="EPT00532.1"/>
    </source>
</evidence>
<dbReference type="EMBL" id="KE504148">
    <property type="protein sequence ID" value="EPT00532.1"/>
    <property type="molecule type" value="Genomic_DNA"/>
</dbReference>
<gene>
    <name evidence="11" type="ORF">FOMPIDRAFT_1049568</name>
</gene>
<keyword evidence="5 9" id="KW-0479">Metal-binding</keyword>
<evidence type="ECO:0000256" key="10">
    <source>
        <dbReference type="RuleBase" id="RU000461"/>
    </source>
</evidence>
<dbReference type="InParanoid" id="S8E639"/>
<dbReference type="GO" id="GO:0004497">
    <property type="term" value="F:monooxygenase activity"/>
    <property type="evidence" value="ECO:0007669"/>
    <property type="project" value="UniProtKB-KW"/>
</dbReference>
<evidence type="ECO:0000256" key="8">
    <source>
        <dbReference type="ARBA" id="ARBA00023033"/>
    </source>
</evidence>
<keyword evidence="7 9" id="KW-0408">Iron</keyword>
<dbReference type="GO" id="GO:0020037">
    <property type="term" value="F:heme binding"/>
    <property type="evidence" value="ECO:0007669"/>
    <property type="project" value="InterPro"/>
</dbReference>
<keyword evidence="8 10" id="KW-0503">Monooxygenase</keyword>
<comment type="cofactor">
    <cofactor evidence="1 9">
        <name>heme</name>
        <dbReference type="ChEBI" id="CHEBI:30413"/>
    </cofactor>
</comment>
<feature type="binding site" description="axial binding residue" evidence="9">
    <location>
        <position position="456"/>
    </location>
    <ligand>
        <name>heme</name>
        <dbReference type="ChEBI" id="CHEBI:30413"/>
    </ligand>
    <ligandPart>
        <name>Fe</name>
        <dbReference type="ChEBI" id="CHEBI:18248"/>
    </ligandPart>
</feature>
<dbReference type="InterPro" id="IPR001128">
    <property type="entry name" value="Cyt_P450"/>
</dbReference>
<evidence type="ECO:0000256" key="3">
    <source>
        <dbReference type="ARBA" id="ARBA00010617"/>
    </source>
</evidence>
<dbReference type="GO" id="GO:0016705">
    <property type="term" value="F:oxidoreductase activity, acting on paired donors, with incorporation or reduction of molecular oxygen"/>
    <property type="evidence" value="ECO:0007669"/>
    <property type="project" value="InterPro"/>
</dbReference>
<dbReference type="PANTHER" id="PTHR24305:SF166">
    <property type="entry name" value="CYTOCHROME P450 12A4, MITOCHONDRIAL-RELATED"/>
    <property type="match status" value="1"/>
</dbReference>
<evidence type="ECO:0000256" key="2">
    <source>
        <dbReference type="ARBA" id="ARBA00005179"/>
    </source>
</evidence>
<evidence type="ECO:0000313" key="12">
    <source>
        <dbReference type="Proteomes" id="UP000015241"/>
    </source>
</evidence>
<keyword evidence="4 9" id="KW-0349">Heme</keyword>
<keyword evidence="6 10" id="KW-0560">Oxidoreductase</keyword>
<name>S8E639_FOMSC</name>
<dbReference type="HOGENOM" id="CLU_001570_5_11_1"/>
<dbReference type="OrthoDB" id="1470350at2759"/>
<dbReference type="GO" id="GO:0005506">
    <property type="term" value="F:iron ion binding"/>
    <property type="evidence" value="ECO:0007669"/>
    <property type="project" value="InterPro"/>
</dbReference>
<sequence>MALVGILFALAVIFVLHRLLRLHTLKDIPGPTPSNWFLGYVYDLSPKPIGTPFKEWTRTYGQTYKLRGPFGVSELVVGDPKGAAYVLNSPDFQRSYSDRVALEEFFGDGVFNAEVNQDCARQRAVLNTAFSPTNVREVAHVLFDLAERLAKEWEDELQQAGPAGILSEMTSKMQRVAIDAISQTTFSYTLSADPHIPAMIAKIADVPSNALTLIAESLVDTFPILYKVPSPMRDWTVMLRTELGKIADRIWQESGGSEGGMHSKLLDAMGKSKMITGEPMNRDTAIANMCAVIFAGYETTANILAECLYELAKKPSIQDALRTELSTLTSTENCSLTYDDLTDTAALPYLDAVTRETFRTKAVLLTITRAAVAPSTIPLAFPVKSTGATSVAVEPGQVVNVPVRDGIHADPAIWGEDVDEFKPERWLGEEEKLPEAVRMIKAPGHLLTFGDGPKTCLGRYFATAEFKIVLATVIQRFVIEDVEDVYDFYRQTSDTIKPRIRGREHEPPQLNLRVKWAEIA</sequence>
<protein>
    <recommendedName>
        <fullName evidence="13">Cytochrome P450</fullName>
    </recommendedName>
</protein>
<dbReference type="PRINTS" id="PR00385">
    <property type="entry name" value="P450"/>
</dbReference>
<dbReference type="Proteomes" id="UP000015241">
    <property type="component" value="Unassembled WGS sequence"/>
</dbReference>
<dbReference type="AlphaFoldDB" id="S8E639"/>
<evidence type="ECO:0008006" key="13">
    <source>
        <dbReference type="Google" id="ProtNLM"/>
    </source>
</evidence>
<reference evidence="11 12" key="1">
    <citation type="journal article" date="2012" name="Science">
        <title>The Paleozoic origin of enzymatic lignin decomposition reconstructed from 31 fungal genomes.</title>
        <authorList>
            <person name="Floudas D."/>
            <person name="Binder M."/>
            <person name="Riley R."/>
            <person name="Barry K."/>
            <person name="Blanchette R.A."/>
            <person name="Henrissat B."/>
            <person name="Martinez A.T."/>
            <person name="Otillar R."/>
            <person name="Spatafora J.W."/>
            <person name="Yadav J.S."/>
            <person name="Aerts A."/>
            <person name="Benoit I."/>
            <person name="Boyd A."/>
            <person name="Carlson A."/>
            <person name="Copeland A."/>
            <person name="Coutinho P.M."/>
            <person name="de Vries R.P."/>
            <person name="Ferreira P."/>
            <person name="Findley K."/>
            <person name="Foster B."/>
            <person name="Gaskell J."/>
            <person name="Glotzer D."/>
            <person name="Gorecki P."/>
            <person name="Heitman J."/>
            <person name="Hesse C."/>
            <person name="Hori C."/>
            <person name="Igarashi K."/>
            <person name="Jurgens J.A."/>
            <person name="Kallen N."/>
            <person name="Kersten P."/>
            <person name="Kohler A."/>
            <person name="Kuees U."/>
            <person name="Kumar T.K.A."/>
            <person name="Kuo A."/>
            <person name="LaButti K."/>
            <person name="Larrondo L.F."/>
            <person name="Lindquist E."/>
            <person name="Ling A."/>
            <person name="Lombard V."/>
            <person name="Lucas S."/>
            <person name="Lundell T."/>
            <person name="Martin R."/>
            <person name="McLaughlin D.J."/>
            <person name="Morgenstern I."/>
            <person name="Morin E."/>
            <person name="Murat C."/>
            <person name="Nagy L.G."/>
            <person name="Nolan M."/>
            <person name="Ohm R.A."/>
            <person name="Patyshakuliyeva A."/>
            <person name="Rokas A."/>
            <person name="Ruiz-Duenas F.J."/>
            <person name="Sabat G."/>
            <person name="Salamov A."/>
            <person name="Samejima M."/>
            <person name="Schmutz J."/>
            <person name="Slot J.C."/>
            <person name="St John F."/>
            <person name="Stenlid J."/>
            <person name="Sun H."/>
            <person name="Sun S."/>
            <person name="Syed K."/>
            <person name="Tsang A."/>
            <person name="Wiebenga A."/>
            <person name="Young D."/>
            <person name="Pisabarro A."/>
            <person name="Eastwood D.C."/>
            <person name="Martin F."/>
            <person name="Cullen D."/>
            <person name="Grigoriev I.V."/>
            <person name="Hibbett D.S."/>
        </authorList>
    </citation>
    <scope>NUCLEOTIDE SEQUENCE</scope>
    <source>
        <strain evidence="12">FP-58527</strain>
    </source>
</reference>
<dbReference type="InterPro" id="IPR036396">
    <property type="entry name" value="Cyt_P450_sf"/>
</dbReference>
<accession>S8E639</accession>
<dbReference type="PRINTS" id="PR00463">
    <property type="entry name" value="EP450I"/>
</dbReference>
<keyword evidence="12" id="KW-1185">Reference proteome</keyword>
<evidence type="ECO:0000256" key="1">
    <source>
        <dbReference type="ARBA" id="ARBA00001971"/>
    </source>
</evidence>